<sequence>MLEIRIGYGDVVSGQMGIPMSASDFEAAKKILDEGKNGNQPVTVRSLVSPVQPLSEMITGMDYGDETMRKELDFLGSRLRHMTRKGQDIFSVALKLETPGTLKEIINLSYNLDSYDLLEDISDPGRIAAELLRRGKQIEIPEVLYPMLDFERIRDSYFADHKGDYCASGLVLKREDTVYTEVYQNYLPDPGYDKNSLFLLHLRRPSQNGMVNVSLAIPADKEKMELAKKELGIQEFSECQWNQYGGPLDELRHYLPVGSKVEELNRFAWFLKEKVLYNTEQIVEKLKAVLTAECPRSLDEATDVLSDLDHYQVLSEFRTPEDYARWRMKDDGSLYVSRFCEAYLDWNSLGKALMKRDGTRWSEQGTVLRDEWHCSELCENASVIRLYSSLLAELVDEDEYSSSLSSVGLISYEDDILDAIAADDILKTEKGLADYLDNQLLKQRVISMRPTVERYQYNLWGVLEIKSHGELNQEELEVLKREWAGQACDGWGECFSQEGIECESDCDLYVYFGHSKFRVQTEQELKGIVPEQELTGMEGMGGIS</sequence>
<dbReference type="EMBL" id="FOIM01000005">
    <property type="protein sequence ID" value="SET35953.1"/>
    <property type="molecule type" value="Genomic_DNA"/>
</dbReference>
<evidence type="ECO:0000313" key="1">
    <source>
        <dbReference type="EMBL" id="SET35953.1"/>
    </source>
</evidence>
<evidence type="ECO:0008006" key="3">
    <source>
        <dbReference type="Google" id="ProtNLM"/>
    </source>
</evidence>
<dbReference type="AlphaFoldDB" id="A0A1I0DTK2"/>
<gene>
    <name evidence="1" type="ORF">SAMN05216313_10561</name>
</gene>
<organism evidence="1 2">
    <name type="scientific">Enterocloster lavalensis</name>
    <dbReference type="NCBI Taxonomy" id="460384"/>
    <lineage>
        <taxon>Bacteria</taxon>
        <taxon>Bacillati</taxon>
        <taxon>Bacillota</taxon>
        <taxon>Clostridia</taxon>
        <taxon>Lachnospirales</taxon>
        <taxon>Lachnospiraceae</taxon>
        <taxon>Enterocloster</taxon>
    </lineage>
</organism>
<dbReference type="Proteomes" id="UP000198508">
    <property type="component" value="Unassembled WGS sequence"/>
</dbReference>
<accession>A0A1I0DTK2</accession>
<reference evidence="2" key="1">
    <citation type="submission" date="2016-10" db="EMBL/GenBank/DDBJ databases">
        <authorList>
            <person name="Varghese N."/>
            <person name="Submissions S."/>
        </authorList>
    </citation>
    <scope>NUCLEOTIDE SEQUENCE [LARGE SCALE GENOMIC DNA]</scope>
    <source>
        <strain evidence="2">NLAE-zl-G277</strain>
    </source>
</reference>
<name>A0A1I0DTK2_9FIRM</name>
<dbReference type="STRING" id="460384.SAMN05216313_10561"/>
<proteinExistence type="predicted"/>
<protein>
    <recommendedName>
        <fullName evidence="3">Antirestriction protein (ArdA)</fullName>
    </recommendedName>
</protein>
<evidence type="ECO:0000313" key="2">
    <source>
        <dbReference type="Proteomes" id="UP000198508"/>
    </source>
</evidence>
<keyword evidence="2" id="KW-1185">Reference proteome</keyword>